<evidence type="ECO:0000259" key="5">
    <source>
        <dbReference type="PROSITE" id="PS50931"/>
    </source>
</evidence>
<evidence type="ECO:0000256" key="3">
    <source>
        <dbReference type="ARBA" id="ARBA00023125"/>
    </source>
</evidence>
<dbReference type="SUPFAM" id="SSF53850">
    <property type="entry name" value="Periplasmic binding protein-like II"/>
    <property type="match status" value="1"/>
</dbReference>
<keyword evidence="7" id="KW-1185">Reference proteome</keyword>
<evidence type="ECO:0000313" key="7">
    <source>
        <dbReference type="Proteomes" id="UP000244930"/>
    </source>
</evidence>
<dbReference type="GO" id="GO:0043565">
    <property type="term" value="F:sequence-specific DNA binding"/>
    <property type="evidence" value="ECO:0007669"/>
    <property type="project" value="TreeGrafter"/>
</dbReference>
<dbReference type="NCBIfam" id="NF008352">
    <property type="entry name" value="PRK11139.1"/>
    <property type="match status" value="1"/>
</dbReference>
<protein>
    <submittedName>
        <fullName evidence="6">LysR family transcriptional regulator</fullName>
    </submittedName>
</protein>
<dbReference type="Pfam" id="PF03466">
    <property type="entry name" value="LysR_substrate"/>
    <property type="match status" value="1"/>
</dbReference>
<dbReference type="CDD" id="cd08432">
    <property type="entry name" value="PBP2_GcdR_TrpI_HvrB_AmpR_like"/>
    <property type="match status" value="1"/>
</dbReference>
<dbReference type="PRINTS" id="PR00039">
    <property type="entry name" value="HTHLYSR"/>
</dbReference>
<dbReference type="InterPro" id="IPR005119">
    <property type="entry name" value="LysR_subst-bd"/>
</dbReference>
<dbReference type="GO" id="GO:0003700">
    <property type="term" value="F:DNA-binding transcription factor activity"/>
    <property type="evidence" value="ECO:0007669"/>
    <property type="project" value="InterPro"/>
</dbReference>
<dbReference type="KEGG" id="acom:CEW83_08535"/>
<dbReference type="Proteomes" id="UP000244930">
    <property type="component" value="Chromosome"/>
</dbReference>
<dbReference type="RefSeq" id="WP_108948963.1">
    <property type="nucleotide sequence ID" value="NZ_CP022187.1"/>
</dbReference>
<gene>
    <name evidence="6" type="ORF">CEW83_08535</name>
</gene>
<name>A0A2U8GRY2_9RHOO</name>
<evidence type="ECO:0000256" key="1">
    <source>
        <dbReference type="ARBA" id="ARBA00009437"/>
    </source>
</evidence>
<evidence type="ECO:0000313" key="6">
    <source>
        <dbReference type="EMBL" id="AWI75255.1"/>
    </source>
</evidence>
<accession>A0A2U8GRY2</accession>
<dbReference type="PANTHER" id="PTHR30537">
    <property type="entry name" value="HTH-TYPE TRANSCRIPTIONAL REGULATOR"/>
    <property type="match status" value="1"/>
</dbReference>
<dbReference type="PANTHER" id="PTHR30537:SF26">
    <property type="entry name" value="GLYCINE CLEAVAGE SYSTEM TRANSCRIPTIONAL ACTIVATOR"/>
    <property type="match status" value="1"/>
</dbReference>
<dbReference type="PROSITE" id="PS50931">
    <property type="entry name" value="HTH_LYSR"/>
    <property type="match status" value="1"/>
</dbReference>
<dbReference type="AlphaFoldDB" id="A0A2U8GRY2"/>
<dbReference type="Gene3D" id="1.10.10.10">
    <property type="entry name" value="Winged helix-like DNA-binding domain superfamily/Winged helix DNA-binding domain"/>
    <property type="match status" value="1"/>
</dbReference>
<dbReference type="InterPro" id="IPR036390">
    <property type="entry name" value="WH_DNA-bd_sf"/>
</dbReference>
<keyword evidence="2" id="KW-0805">Transcription regulation</keyword>
<organism evidence="6 7">
    <name type="scientific">Parazoarcus communis</name>
    <dbReference type="NCBI Taxonomy" id="41977"/>
    <lineage>
        <taxon>Bacteria</taxon>
        <taxon>Pseudomonadati</taxon>
        <taxon>Pseudomonadota</taxon>
        <taxon>Betaproteobacteria</taxon>
        <taxon>Rhodocyclales</taxon>
        <taxon>Zoogloeaceae</taxon>
        <taxon>Parazoarcus</taxon>
    </lineage>
</organism>
<feature type="domain" description="HTH lysR-type" evidence="5">
    <location>
        <begin position="6"/>
        <end position="63"/>
    </location>
</feature>
<dbReference type="Gene3D" id="3.40.190.10">
    <property type="entry name" value="Periplasmic binding protein-like II"/>
    <property type="match status" value="2"/>
</dbReference>
<evidence type="ECO:0000256" key="2">
    <source>
        <dbReference type="ARBA" id="ARBA00023015"/>
    </source>
</evidence>
<proteinExistence type="inferred from homology"/>
<dbReference type="InterPro" id="IPR036388">
    <property type="entry name" value="WH-like_DNA-bd_sf"/>
</dbReference>
<dbReference type="GO" id="GO:0006351">
    <property type="term" value="P:DNA-templated transcription"/>
    <property type="evidence" value="ECO:0007669"/>
    <property type="project" value="TreeGrafter"/>
</dbReference>
<evidence type="ECO:0000256" key="4">
    <source>
        <dbReference type="ARBA" id="ARBA00023163"/>
    </source>
</evidence>
<comment type="similarity">
    <text evidence="1">Belongs to the LysR transcriptional regulatory family.</text>
</comment>
<reference evidence="6 7" key="1">
    <citation type="submission" date="2017-06" db="EMBL/GenBank/DDBJ databases">
        <title>Azoarcus.</title>
        <authorList>
            <person name="Woo J.-H."/>
            <person name="Kim H.-S."/>
        </authorList>
    </citation>
    <scope>NUCLEOTIDE SEQUENCE [LARGE SCALE GENOMIC DNA]</scope>
    <source>
        <strain evidence="6 7">TSPY31</strain>
    </source>
</reference>
<dbReference type="InterPro" id="IPR000847">
    <property type="entry name" value="LysR_HTH_N"/>
</dbReference>
<keyword evidence="4" id="KW-0804">Transcription</keyword>
<dbReference type="SUPFAM" id="SSF46785">
    <property type="entry name" value="Winged helix' DNA-binding domain"/>
    <property type="match status" value="1"/>
</dbReference>
<sequence length="321" mass="35185">MSYELPSLALLRTFEAAARHLSFKKAADEICVTPAAVSQQMKALEDYLGVPLFHRRVRALELTEHGSTLLPGVRDAFERLAVAVDHTRRVTPGPLTVTAPPSFASHWLLPRLPRFNVAHPDIELRLSSTSDTVDHKGEAAVLGKLHPARTEVAILYGKGHYPGYVVVPIFTPDYVPVCTPALQRAAALQTPANLAGQVLIHDDTLSEDGRDRHSRSGWAEWLRLAGASNIDSRRGPHFSNAALALEAAQAGHGIALAPRPLIDSRVAEGKLVVPFNITLPSPSTYYLVMHEAMQHQPAVDAFQHWLLAEASALQKRQLYRT</sequence>
<dbReference type="FunFam" id="1.10.10.10:FF:000038">
    <property type="entry name" value="Glycine cleavage system transcriptional activator"/>
    <property type="match status" value="1"/>
</dbReference>
<dbReference type="InterPro" id="IPR058163">
    <property type="entry name" value="LysR-type_TF_proteobact-type"/>
</dbReference>
<dbReference type="Pfam" id="PF00126">
    <property type="entry name" value="HTH_1"/>
    <property type="match status" value="1"/>
</dbReference>
<keyword evidence="3" id="KW-0238">DNA-binding</keyword>
<dbReference type="EMBL" id="CP022187">
    <property type="protein sequence ID" value="AWI75255.1"/>
    <property type="molecule type" value="Genomic_DNA"/>
</dbReference>